<evidence type="ECO:0000256" key="1">
    <source>
        <dbReference type="SAM" id="SignalP"/>
    </source>
</evidence>
<dbReference type="eggNOG" id="ENOG50309D6">
    <property type="taxonomic scope" value="Bacteria"/>
</dbReference>
<evidence type="ECO:0000313" key="6">
    <source>
        <dbReference type="Proteomes" id="UP000181981"/>
    </source>
</evidence>
<accession>X5DWY6</accession>
<evidence type="ECO:0000313" key="4">
    <source>
        <dbReference type="EMBL" id="SES76737.1"/>
    </source>
</evidence>
<dbReference type="EMBL" id="FOHT01000002">
    <property type="protein sequence ID" value="SES76737.1"/>
    <property type="molecule type" value="Genomic_DNA"/>
</dbReference>
<gene>
    <name evidence="3" type="ORF">FH5T_09370</name>
    <name evidence="4" type="ORF">SAMN05444285_10222</name>
</gene>
<dbReference type="Pfam" id="PF14321">
    <property type="entry name" value="DUF4382"/>
    <property type="match status" value="1"/>
</dbReference>
<dbReference type="InterPro" id="IPR013784">
    <property type="entry name" value="Carb-bd-like_fold"/>
</dbReference>
<evidence type="ECO:0000259" key="2">
    <source>
        <dbReference type="Pfam" id="PF14321"/>
    </source>
</evidence>
<keyword evidence="4" id="KW-0121">Carboxypeptidase</keyword>
<reference evidence="4 6" key="2">
    <citation type="submission" date="2016-10" db="EMBL/GenBank/DDBJ databases">
        <authorList>
            <person name="de Groot N.N."/>
        </authorList>
    </citation>
    <scope>NUCLEOTIDE SEQUENCE [LARGE SCALE GENOMIC DNA]</scope>
    <source>
        <strain evidence="4 6">DSM 25947</strain>
    </source>
</reference>
<dbReference type="PROSITE" id="PS51257">
    <property type="entry name" value="PROKAR_LIPOPROTEIN"/>
    <property type="match status" value="1"/>
</dbReference>
<dbReference type="HOGENOM" id="CLU_060074_0_0_10"/>
<evidence type="ECO:0000313" key="3">
    <source>
        <dbReference type="EMBL" id="AHW59735.1"/>
    </source>
</evidence>
<dbReference type="AlphaFoldDB" id="X5DWY6"/>
<dbReference type="GO" id="GO:0030246">
    <property type="term" value="F:carbohydrate binding"/>
    <property type="evidence" value="ECO:0007669"/>
    <property type="project" value="InterPro"/>
</dbReference>
<evidence type="ECO:0000313" key="5">
    <source>
        <dbReference type="Proteomes" id="UP000023772"/>
    </source>
</evidence>
<dbReference type="GO" id="GO:0004180">
    <property type="term" value="F:carboxypeptidase activity"/>
    <property type="evidence" value="ECO:0007669"/>
    <property type="project" value="UniProtKB-KW"/>
</dbReference>
<feature type="domain" description="DUF4382" evidence="2">
    <location>
        <begin position="34"/>
        <end position="177"/>
    </location>
</feature>
<keyword evidence="4" id="KW-0378">Hydrolase</keyword>
<dbReference type="Pfam" id="PF13620">
    <property type="entry name" value="CarboxypepD_reg"/>
    <property type="match status" value="1"/>
</dbReference>
<dbReference type="Gene3D" id="2.60.40.1120">
    <property type="entry name" value="Carboxypeptidase-like, regulatory domain"/>
    <property type="match status" value="1"/>
</dbReference>
<dbReference type="OrthoDB" id="2111471at2"/>
<keyword evidence="4" id="KW-0645">Protease</keyword>
<feature type="chain" id="PRO_5010515200" evidence="1">
    <location>
        <begin position="23"/>
        <end position="287"/>
    </location>
</feature>
<reference evidence="3 5" key="1">
    <citation type="submission" date="2014-03" db="EMBL/GenBank/DDBJ databases">
        <title>Complete genome sequence of a deeply braunched marine Bacteroidia bacterium Draconibacterium orientale type strain FH5T.</title>
        <authorList>
            <person name="Li X."/>
            <person name="Wang X."/>
            <person name="Xie Z."/>
            <person name="Du Z."/>
            <person name="Chen G."/>
        </authorList>
    </citation>
    <scope>NUCLEOTIDE SEQUENCE [LARGE SCALE GENOMIC DNA]</scope>
    <source>
        <strain evidence="3 5">FH5</strain>
    </source>
</reference>
<dbReference type="STRING" id="1168034.FH5T_09370"/>
<dbReference type="InterPro" id="IPR025491">
    <property type="entry name" value="DUF4382"/>
</dbReference>
<dbReference type="KEGG" id="dori:FH5T_09370"/>
<feature type="signal peptide" evidence="1">
    <location>
        <begin position="1"/>
        <end position="22"/>
    </location>
</feature>
<dbReference type="EMBL" id="CP007451">
    <property type="protein sequence ID" value="AHW59735.1"/>
    <property type="molecule type" value="Genomic_DNA"/>
</dbReference>
<organism evidence="4 6">
    <name type="scientific">Draconibacterium orientale</name>
    <dbReference type="NCBI Taxonomy" id="1168034"/>
    <lineage>
        <taxon>Bacteria</taxon>
        <taxon>Pseudomonadati</taxon>
        <taxon>Bacteroidota</taxon>
        <taxon>Bacteroidia</taxon>
        <taxon>Marinilabiliales</taxon>
        <taxon>Prolixibacteraceae</taxon>
        <taxon>Draconibacterium</taxon>
    </lineage>
</organism>
<proteinExistence type="predicted"/>
<keyword evidence="1" id="KW-0732">Signal</keyword>
<keyword evidence="5" id="KW-1185">Reference proteome</keyword>
<dbReference type="SUPFAM" id="SSF49452">
    <property type="entry name" value="Starch-binding domain-like"/>
    <property type="match status" value="1"/>
</dbReference>
<sequence>MKKIGLALTTIVLGILLMVACSDESETTGITAGKGKVNVYLTDAPFPIGLVSQTIVTIDKVEIRKQENDTTEASFITLMEDDFEIDLLSLSNGITEQLASVELEVGTYDMMRLHVVDAEVILTDETVFDLKIPSGTSSGLKIKIEPALTINSGETSDVLLDFDVSKSFVAKGNWKDGMINGFNFKPVVRCVLLDRAGRIEGTVSDTSNVLLPNTAVNLWTEVSDMEEDSLITTAFTNEMGGYKLIGIPEGTYYMIAEQDNFLTDTIWNVDVLKGQSTQIDFVLTPEQ</sequence>
<dbReference type="Proteomes" id="UP000023772">
    <property type="component" value="Chromosome"/>
</dbReference>
<protein>
    <submittedName>
        <fullName evidence="4">Carboxypeptidase regulatory-like domain-containing protein</fullName>
    </submittedName>
</protein>
<name>X5DWY6_9BACT</name>
<dbReference type="Proteomes" id="UP000181981">
    <property type="component" value="Unassembled WGS sequence"/>
</dbReference>
<dbReference type="RefSeq" id="WP_051567738.1">
    <property type="nucleotide sequence ID" value="NZ_FOHT01000002.1"/>
</dbReference>